<dbReference type="EMBL" id="VANU01000004">
    <property type="protein sequence ID" value="TLP37851.1"/>
    <property type="molecule type" value="Genomic_DNA"/>
</dbReference>
<keyword evidence="5 8" id="KW-0812">Transmembrane</keyword>
<dbReference type="GO" id="GO:0000287">
    <property type="term" value="F:magnesium ion binding"/>
    <property type="evidence" value="ECO:0007669"/>
    <property type="project" value="TreeGrafter"/>
</dbReference>
<keyword evidence="4" id="KW-1003">Cell membrane</keyword>
<dbReference type="GO" id="GO:0005886">
    <property type="term" value="C:plasma membrane"/>
    <property type="evidence" value="ECO:0007669"/>
    <property type="project" value="UniProtKB-SubCell"/>
</dbReference>
<evidence type="ECO:0000256" key="2">
    <source>
        <dbReference type="ARBA" id="ARBA00009765"/>
    </source>
</evidence>
<evidence type="ECO:0000256" key="7">
    <source>
        <dbReference type="ARBA" id="ARBA00023136"/>
    </source>
</evidence>
<keyword evidence="6 8" id="KW-1133">Transmembrane helix</keyword>
<dbReference type="Pfam" id="PF01544">
    <property type="entry name" value="CorA"/>
    <property type="match status" value="1"/>
</dbReference>
<evidence type="ECO:0000313" key="10">
    <source>
        <dbReference type="Proteomes" id="UP000308901"/>
    </source>
</evidence>
<dbReference type="GO" id="GO:0015087">
    <property type="term" value="F:cobalt ion transmembrane transporter activity"/>
    <property type="evidence" value="ECO:0007669"/>
    <property type="project" value="TreeGrafter"/>
</dbReference>
<comment type="similarity">
    <text evidence="2">Belongs to the CorA metal ion transporter (MIT) (TC 1.A.35) family.</text>
</comment>
<evidence type="ECO:0000256" key="5">
    <source>
        <dbReference type="ARBA" id="ARBA00022692"/>
    </source>
</evidence>
<reference evidence="9 10" key="1">
    <citation type="submission" date="2019-05" db="EMBL/GenBank/DDBJ databases">
        <title>Arcobacter sp. nov., isolated from sea sediment.</title>
        <authorList>
            <person name="Kim W."/>
        </authorList>
    </citation>
    <scope>NUCLEOTIDE SEQUENCE [LARGE SCALE GENOMIC DNA]</scope>
    <source>
        <strain evidence="9 10">CAU 1517</strain>
    </source>
</reference>
<protein>
    <submittedName>
        <fullName evidence="9">Magnesium transporter CorA family protein</fullName>
    </submittedName>
</protein>
<keyword evidence="10" id="KW-1185">Reference proteome</keyword>
<dbReference type="GO" id="GO:0015095">
    <property type="term" value="F:magnesium ion transmembrane transporter activity"/>
    <property type="evidence" value="ECO:0007669"/>
    <property type="project" value="TreeGrafter"/>
</dbReference>
<dbReference type="RefSeq" id="WP_138153031.1">
    <property type="nucleotide sequence ID" value="NZ_VANU01000004.1"/>
</dbReference>
<comment type="subcellular location">
    <subcellularLocation>
        <location evidence="1">Cell membrane</location>
        <topology evidence="1">Multi-pass membrane protein</topology>
    </subcellularLocation>
</comment>
<proteinExistence type="inferred from homology"/>
<name>A0A5R8Y0T4_9BACT</name>
<dbReference type="PANTHER" id="PTHR46494:SF1">
    <property type="entry name" value="CORA FAMILY METAL ION TRANSPORTER (EUROFUNG)"/>
    <property type="match status" value="1"/>
</dbReference>
<dbReference type="Proteomes" id="UP000308901">
    <property type="component" value="Unassembled WGS sequence"/>
</dbReference>
<dbReference type="InterPro" id="IPR045863">
    <property type="entry name" value="CorA_TM1_TM2"/>
</dbReference>
<feature type="transmembrane region" description="Helical" evidence="8">
    <location>
        <begin position="232"/>
        <end position="255"/>
    </location>
</feature>
<dbReference type="PANTHER" id="PTHR46494">
    <property type="entry name" value="CORA FAMILY METAL ION TRANSPORTER (EUROFUNG)"/>
    <property type="match status" value="1"/>
</dbReference>
<accession>A0A5R8Y0T4</accession>
<feature type="transmembrane region" description="Helical" evidence="8">
    <location>
        <begin position="197"/>
        <end position="220"/>
    </location>
</feature>
<dbReference type="SUPFAM" id="SSF143865">
    <property type="entry name" value="CorA soluble domain-like"/>
    <property type="match status" value="1"/>
</dbReference>
<evidence type="ECO:0000256" key="1">
    <source>
        <dbReference type="ARBA" id="ARBA00004651"/>
    </source>
</evidence>
<evidence type="ECO:0000256" key="3">
    <source>
        <dbReference type="ARBA" id="ARBA00022448"/>
    </source>
</evidence>
<evidence type="ECO:0000256" key="8">
    <source>
        <dbReference type="SAM" id="Phobius"/>
    </source>
</evidence>
<comment type="caution">
    <text evidence="9">The sequence shown here is derived from an EMBL/GenBank/DDBJ whole genome shotgun (WGS) entry which is preliminary data.</text>
</comment>
<dbReference type="InterPro" id="IPR002523">
    <property type="entry name" value="MgTranspt_CorA/ZnTranspt_ZntB"/>
</dbReference>
<dbReference type="SUPFAM" id="SSF144083">
    <property type="entry name" value="Magnesium transport protein CorA, transmembrane region"/>
    <property type="match status" value="1"/>
</dbReference>
<dbReference type="InterPro" id="IPR045861">
    <property type="entry name" value="CorA_cytoplasmic_dom"/>
</dbReference>
<keyword evidence="3" id="KW-0813">Transport</keyword>
<dbReference type="GO" id="GO:0050897">
    <property type="term" value="F:cobalt ion binding"/>
    <property type="evidence" value="ECO:0007669"/>
    <property type="project" value="TreeGrafter"/>
</dbReference>
<keyword evidence="7 8" id="KW-0472">Membrane</keyword>
<organism evidence="9 10">
    <name type="scientific">Arcobacter arenosus</name>
    <dbReference type="NCBI Taxonomy" id="2576037"/>
    <lineage>
        <taxon>Bacteria</taxon>
        <taxon>Pseudomonadati</taxon>
        <taxon>Campylobacterota</taxon>
        <taxon>Epsilonproteobacteria</taxon>
        <taxon>Campylobacterales</taxon>
        <taxon>Arcobacteraceae</taxon>
        <taxon>Arcobacter</taxon>
    </lineage>
</organism>
<evidence type="ECO:0000256" key="4">
    <source>
        <dbReference type="ARBA" id="ARBA00022475"/>
    </source>
</evidence>
<evidence type="ECO:0000313" key="9">
    <source>
        <dbReference type="EMBL" id="TLP37851.1"/>
    </source>
</evidence>
<sequence length="258" mass="30540">MTHTNLDNFHLVDIKNPIHPSIFYDDNEYDLFILRLPQIKNDSFDLHSYAFIITEESYYYYDKNKDAFNDLKDFKHFYHFLNKLINTTMKLTTSFSSSISDLEELVYQEKTHKNFNSIWFSHKNDLIRINRVLLKAIDALEDIMFKYKNEDDYLERNFADIQEHIQRANRNIEHSLEKLDTLFSFYQTQVNEQSNKIVYILTLLSGIFLPLNFIVGFFGMNTTSLPFTKEDGGTLTVVLILIIAALISTLITLLMRRR</sequence>
<gene>
    <name evidence="9" type="ORF">FDK22_11145</name>
</gene>
<evidence type="ECO:0000256" key="6">
    <source>
        <dbReference type="ARBA" id="ARBA00022989"/>
    </source>
</evidence>
<dbReference type="OrthoDB" id="9803416at2"/>
<dbReference type="AlphaFoldDB" id="A0A5R8Y0T4"/>
<dbReference type="Gene3D" id="1.20.58.340">
    <property type="entry name" value="Magnesium transport protein CorA, transmembrane region"/>
    <property type="match status" value="2"/>
</dbReference>